<dbReference type="NCBIfam" id="NF002794">
    <property type="entry name" value="PRK02925.1"/>
    <property type="match status" value="1"/>
</dbReference>
<comment type="similarity">
    <text evidence="3">Belongs to the metallo-dependent hydrolases superfamily. Uronate isomerase family.</text>
</comment>
<keyword evidence="6 7" id="KW-0413">Isomerase</keyword>
<evidence type="ECO:0000313" key="8">
    <source>
        <dbReference type="Proteomes" id="UP000663937"/>
    </source>
</evidence>
<dbReference type="GO" id="GO:0042840">
    <property type="term" value="P:D-glucuronate catabolic process"/>
    <property type="evidence" value="ECO:0007669"/>
    <property type="project" value="TreeGrafter"/>
</dbReference>
<dbReference type="AlphaFoldDB" id="A0A8A4ZL55"/>
<dbReference type="InterPro" id="IPR032466">
    <property type="entry name" value="Metal_Hydrolase"/>
</dbReference>
<evidence type="ECO:0000313" key="7">
    <source>
        <dbReference type="EMBL" id="QTE31247.1"/>
    </source>
</evidence>
<protein>
    <recommendedName>
        <fullName evidence="5">Uronate isomerase</fullName>
        <ecNumber evidence="4">5.3.1.12</ecNumber>
    </recommendedName>
</protein>
<dbReference type="EMBL" id="CP071868">
    <property type="protein sequence ID" value="QTE31247.1"/>
    <property type="molecule type" value="Genomic_DNA"/>
</dbReference>
<dbReference type="EC" id="5.3.1.12" evidence="4"/>
<dbReference type="InterPro" id="IPR003766">
    <property type="entry name" value="Uronate_isomerase"/>
</dbReference>
<dbReference type="PANTHER" id="PTHR30068">
    <property type="entry name" value="URONATE ISOMERASE"/>
    <property type="match status" value="1"/>
</dbReference>
<dbReference type="Gene3D" id="1.10.2020.10">
    <property type="entry name" value="uronate isomerase, domain 2, chain A"/>
    <property type="match status" value="1"/>
</dbReference>
<reference evidence="7" key="1">
    <citation type="submission" date="2021-03" db="EMBL/GenBank/DDBJ databases">
        <title>Pengzhenrongella sicca gen. nov., sp. nov., a new member of suborder Micrococcineae isolated from High-Arctic tundra soil.</title>
        <authorList>
            <person name="Peng F."/>
        </authorList>
    </citation>
    <scope>NUCLEOTIDE SEQUENCE</scope>
    <source>
        <strain evidence="7">LRZ-2</strain>
    </source>
</reference>
<dbReference type="Proteomes" id="UP000663937">
    <property type="component" value="Chromosome"/>
</dbReference>
<dbReference type="Gene3D" id="3.20.20.140">
    <property type="entry name" value="Metal-dependent hydrolases"/>
    <property type="match status" value="1"/>
</dbReference>
<gene>
    <name evidence="7" type="primary">uxaC</name>
    <name evidence="7" type="ORF">J4E96_01470</name>
</gene>
<organism evidence="7 8">
    <name type="scientific">Pengzhenrongella sicca</name>
    <dbReference type="NCBI Taxonomy" id="2819238"/>
    <lineage>
        <taxon>Bacteria</taxon>
        <taxon>Bacillati</taxon>
        <taxon>Actinomycetota</taxon>
        <taxon>Actinomycetes</taxon>
        <taxon>Micrococcales</taxon>
        <taxon>Pengzhenrongella</taxon>
    </lineage>
</organism>
<evidence type="ECO:0000256" key="4">
    <source>
        <dbReference type="ARBA" id="ARBA00012546"/>
    </source>
</evidence>
<evidence type="ECO:0000256" key="1">
    <source>
        <dbReference type="ARBA" id="ARBA00001165"/>
    </source>
</evidence>
<evidence type="ECO:0000256" key="2">
    <source>
        <dbReference type="ARBA" id="ARBA00004892"/>
    </source>
</evidence>
<dbReference type="Pfam" id="PF02614">
    <property type="entry name" value="UxaC"/>
    <property type="match status" value="1"/>
</dbReference>
<dbReference type="SUPFAM" id="SSF51556">
    <property type="entry name" value="Metallo-dependent hydrolases"/>
    <property type="match status" value="1"/>
</dbReference>
<evidence type="ECO:0000256" key="5">
    <source>
        <dbReference type="ARBA" id="ARBA00020555"/>
    </source>
</evidence>
<dbReference type="PANTHER" id="PTHR30068:SF4">
    <property type="entry name" value="URONATE ISOMERASE"/>
    <property type="match status" value="1"/>
</dbReference>
<comment type="catalytic activity">
    <reaction evidence="1">
        <text>D-glucuronate = D-fructuronate</text>
        <dbReference type="Rhea" id="RHEA:13049"/>
        <dbReference type="ChEBI" id="CHEBI:58720"/>
        <dbReference type="ChEBI" id="CHEBI:59863"/>
        <dbReference type="EC" id="5.3.1.12"/>
    </reaction>
</comment>
<sequence length="480" mass="52499">MTAAWTLHPDRALPADPVTRPIAREIYTSVARLPIVSMHGHVPVEWFADNAPFVDPAQLLVVPDHYLLRMLVSQGETLPRLGVGSLDGSQPAESDPREIWRRFCAGWQHFRGTPTRFWMETALVEIFGVAERPSAATADALYDQIQAAIDLPDFRPRALLDRFNIEIIATTDHPWASLEHHAALAGAGLGSRVVPTLRPDAVLSIQSPTFAADVQRTGAAAGIDVTSYAAYLDALRAQRLRFKAAGGRATDHGPYLPDTTPLPDADAARLFDKGMRSSTDSAADRVTAGEAASFGAHMLFQTAAMAADDHLVMQIHPGVQRGHATAQTALFGSDHGYDIPVALEFTRALRPMLDAFGHHPGFRTIVFTIDEDVYSRELAPMAGVYPAMRVGAPWWFLDSPEAMRRFRESATESAGFSNMSGFVDDTRAFCSIPARHDLARRIDAGYLARLVAEHRLDLDEAVDTAADLAYRLPLAAYEAR</sequence>
<name>A0A8A4ZL55_9MICO</name>
<comment type="pathway">
    <text evidence="2">Carbohydrate metabolism; pentose and glucuronate interconversion.</text>
</comment>
<dbReference type="GO" id="GO:0019698">
    <property type="term" value="P:D-galacturonate catabolic process"/>
    <property type="evidence" value="ECO:0007669"/>
    <property type="project" value="TreeGrafter"/>
</dbReference>
<accession>A0A8A4ZL55</accession>
<keyword evidence="8" id="KW-1185">Reference proteome</keyword>
<evidence type="ECO:0000256" key="6">
    <source>
        <dbReference type="ARBA" id="ARBA00023235"/>
    </source>
</evidence>
<dbReference type="KEGG" id="psic:J4E96_01470"/>
<proteinExistence type="inferred from homology"/>
<dbReference type="GO" id="GO:0008880">
    <property type="term" value="F:glucuronate isomerase activity"/>
    <property type="evidence" value="ECO:0007669"/>
    <property type="project" value="UniProtKB-EC"/>
</dbReference>
<dbReference type="UniPathway" id="UPA00246"/>
<dbReference type="RefSeq" id="WP_227425621.1">
    <property type="nucleotide sequence ID" value="NZ_CP071868.1"/>
</dbReference>
<evidence type="ECO:0000256" key="3">
    <source>
        <dbReference type="ARBA" id="ARBA00008397"/>
    </source>
</evidence>